<evidence type="ECO:0000256" key="5">
    <source>
        <dbReference type="PROSITE-ProRule" id="PRU00546"/>
    </source>
</evidence>
<feature type="domain" description="S1 motif" evidence="6">
    <location>
        <begin position="121"/>
        <end position="181"/>
    </location>
</feature>
<dbReference type="InterPro" id="IPR038763">
    <property type="entry name" value="DHH_sf"/>
</dbReference>
<dbReference type="InterPro" id="IPR001667">
    <property type="entry name" value="DDH_dom"/>
</dbReference>
<dbReference type="EMBL" id="CP133594">
    <property type="protein sequence ID" value="WMW21814.1"/>
    <property type="molecule type" value="Genomic_DNA"/>
</dbReference>
<dbReference type="InterPro" id="IPR051673">
    <property type="entry name" value="SSDNA_exonuclease_RecJ"/>
</dbReference>
<dbReference type="CDD" id="cd10719">
    <property type="entry name" value="DnaJ_zf"/>
    <property type="match status" value="1"/>
</dbReference>
<dbReference type="FunFam" id="2.10.230.10:FF:000001">
    <property type="entry name" value="DnaJ subfamily A member 2"/>
    <property type="match status" value="1"/>
</dbReference>
<organism evidence="8 9">
    <name type="scientific">Methanolobus mangrovi</name>
    <dbReference type="NCBI Taxonomy" id="3072977"/>
    <lineage>
        <taxon>Archaea</taxon>
        <taxon>Methanobacteriati</taxon>
        <taxon>Methanobacteriota</taxon>
        <taxon>Stenosarchaea group</taxon>
        <taxon>Methanomicrobia</taxon>
        <taxon>Methanosarcinales</taxon>
        <taxon>Methanosarcinaceae</taxon>
        <taxon>Methanolobus</taxon>
    </lineage>
</organism>
<keyword evidence="2" id="KW-0677">Repeat</keyword>
<reference evidence="8" key="1">
    <citation type="submission" date="2023-08" db="EMBL/GenBank/DDBJ databases">
        <title>Methanolobus mangrovi sp. nov. and Methanolobus sediminis sp. nov, two novel methylotrophic methanogens isolated from mangrove sediments in China.</title>
        <authorList>
            <person name="Zhou J."/>
        </authorList>
    </citation>
    <scope>NUCLEOTIDE SEQUENCE</scope>
    <source>
        <strain evidence="8">FTZ2</strain>
    </source>
</reference>
<dbReference type="AlphaFoldDB" id="A0AA51YJ61"/>
<sequence length="707" mass="77790">MSEKCIDCNGKGYRVTGTDKCPECKGTGKSKSVDFMKLSEKDMASFLKNGSSCNNCRGSGEIENRETCAECSGKGTFYKCKICGTSMDGLYEGDEVCSSCAKKQVVYKLDNSCTLDELEVGKMYHSVVRNIAEFGVFVDINSNLRGLIHSSNMKEPLEVGEAVIVSVKEIKPRGKMDLVPRKLKEYQTVELEKDLPVKLANEIPQMVGKKIKIQGEVIQVKQTAGPTIFTIADETGQISCAAFESAGERAYPQIDADMIVAATGDITSRGDSFQLEIQSLKRLTGPKETEILQRIEAAIDSRAEPYEIEYMVESEVLEKLRPTMKKAAKEIRKAIIKSTPILLRHHADADGMTAALAIEKAIVPLIREVNGQDGEYYFYKRAPSKAPFYEMTDVVRDIGFALEDVVRHGQKMPLVISVDNGSSIENVAAMKQAKVYGIQMIVMDHHQPDDEVDQYLLTHVNPAHVGGDFGMTAGMLCTEVARMINVNVENDIKHLPAVAALGDRSEAEEAKRYIELVSDKYTTQNLKDMALALDFAAYWLKFNNGKGIVDDILDFGDHVIHKNLVNVLCEQANEMIAEQIDVSMAHVKAQDLPNGAVLNVLDVENYAHKFTFPPPGKTSGEVHDKLCKRYEGKPVVTIGYGPDFAVIRSKGVLMNIPQMVRELHEEVKGGGVNGGGHLVVGSIKFVEGMRTDVLSKLVEKIGSVGVE</sequence>
<dbReference type="PANTHER" id="PTHR30255">
    <property type="entry name" value="SINGLE-STRANDED-DNA-SPECIFIC EXONUCLEASE RECJ"/>
    <property type="match status" value="1"/>
</dbReference>
<dbReference type="Proteomes" id="UP001183006">
    <property type="component" value="Chromosome"/>
</dbReference>
<dbReference type="SUPFAM" id="SSF50249">
    <property type="entry name" value="Nucleic acid-binding proteins"/>
    <property type="match status" value="2"/>
</dbReference>
<dbReference type="Gene3D" id="2.10.230.10">
    <property type="entry name" value="Heat shock protein DnaJ, cysteine-rich domain"/>
    <property type="match status" value="1"/>
</dbReference>
<dbReference type="Pfam" id="PF01336">
    <property type="entry name" value="tRNA_anti-codon"/>
    <property type="match status" value="1"/>
</dbReference>
<dbReference type="InterPro" id="IPR004365">
    <property type="entry name" value="NA-bd_OB_tRNA"/>
</dbReference>
<keyword evidence="9" id="KW-1185">Reference proteome</keyword>
<dbReference type="InterPro" id="IPR003029">
    <property type="entry name" value="S1_domain"/>
</dbReference>
<evidence type="ECO:0000256" key="4">
    <source>
        <dbReference type="ARBA" id="ARBA00022833"/>
    </source>
</evidence>
<evidence type="ECO:0000256" key="1">
    <source>
        <dbReference type="ARBA" id="ARBA00022723"/>
    </source>
</evidence>
<dbReference type="CDD" id="cd04487">
    <property type="entry name" value="RecJ_OBF2_like"/>
    <property type="match status" value="1"/>
</dbReference>
<protein>
    <submittedName>
        <fullName evidence="8">DHH family phosphoesterase</fullName>
    </submittedName>
</protein>
<evidence type="ECO:0000313" key="8">
    <source>
        <dbReference type="EMBL" id="WMW21814.1"/>
    </source>
</evidence>
<dbReference type="Gene3D" id="2.40.50.140">
    <property type="entry name" value="Nucleic acid-binding proteins"/>
    <property type="match status" value="2"/>
</dbReference>
<feature type="domain" description="CR-type" evidence="7">
    <location>
        <begin position="1"/>
        <end position="80"/>
    </location>
</feature>
<keyword evidence="3 5" id="KW-0863">Zinc-finger</keyword>
<dbReference type="GO" id="GO:0008270">
    <property type="term" value="F:zinc ion binding"/>
    <property type="evidence" value="ECO:0007669"/>
    <property type="project" value="UniProtKB-KW"/>
</dbReference>
<dbReference type="Gene3D" id="3.90.1640.30">
    <property type="match status" value="1"/>
</dbReference>
<evidence type="ECO:0000259" key="7">
    <source>
        <dbReference type="PROSITE" id="PS51188"/>
    </source>
</evidence>
<accession>A0AA51YJ61</accession>
<evidence type="ECO:0000256" key="3">
    <source>
        <dbReference type="ARBA" id="ARBA00022771"/>
    </source>
</evidence>
<dbReference type="GO" id="GO:0051082">
    <property type="term" value="F:unfolded protein binding"/>
    <property type="evidence" value="ECO:0007669"/>
    <property type="project" value="InterPro"/>
</dbReference>
<evidence type="ECO:0000313" key="9">
    <source>
        <dbReference type="Proteomes" id="UP001183006"/>
    </source>
</evidence>
<name>A0AA51YJ61_9EURY</name>
<dbReference type="SUPFAM" id="SSF64182">
    <property type="entry name" value="DHH phosphoesterases"/>
    <property type="match status" value="1"/>
</dbReference>
<dbReference type="GO" id="GO:0004527">
    <property type="term" value="F:exonuclease activity"/>
    <property type="evidence" value="ECO:0007669"/>
    <property type="project" value="UniProtKB-KW"/>
</dbReference>
<dbReference type="GeneID" id="84230595"/>
<evidence type="ECO:0000259" key="6">
    <source>
        <dbReference type="PROSITE" id="PS50126"/>
    </source>
</evidence>
<dbReference type="RefSeq" id="WP_309307605.1">
    <property type="nucleotide sequence ID" value="NZ_CP133594.1"/>
</dbReference>
<gene>
    <name evidence="8" type="ORF">RE476_10600</name>
</gene>
<dbReference type="KEGG" id="mmav:RE476_10600"/>
<dbReference type="PROSITE" id="PS51188">
    <property type="entry name" value="ZF_CR"/>
    <property type="match status" value="1"/>
</dbReference>
<dbReference type="Pfam" id="PF01368">
    <property type="entry name" value="DHH"/>
    <property type="match status" value="1"/>
</dbReference>
<dbReference type="GO" id="GO:0031072">
    <property type="term" value="F:heat shock protein binding"/>
    <property type="evidence" value="ECO:0007669"/>
    <property type="project" value="InterPro"/>
</dbReference>
<dbReference type="InterPro" id="IPR001305">
    <property type="entry name" value="HSP_DnaJ_Cys-rich_dom"/>
</dbReference>
<dbReference type="PANTHER" id="PTHR30255:SF2">
    <property type="entry name" value="SINGLE-STRANDED-DNA-SPECIFIC EXONUCLEASE RECJ"/>
    <property type="match status" value="1"/>
</dbReference>
<feature type="zinc finger region" description="CR-type" evidence="5">
    <location>
        <begin position="1"/>
        <end position="80"/>
    </location>
</feature>
<keyword evidence="1 5" id="KW-0479">Metal-binding</keyword>
<proteinExistence type="predicted"/>
<dbReference type="InterPro" id="IPR012340">
    <property type="entry name" value="NA-bd_OB-fold"/>
</dbReference>
<dbReference type="InterPro" id="IPR036410">
    <property type="entry name" value="HSP_DnaJ_Cys-rich_dom_sf"/>
</dbReference>
<keyword evidence="4 5" id="KW-0862">Zinc</keyword>
<dbReference type="SMART" id="SM00316">
    <property type="entry name" value="S1"/>
    <property type="match status" value="1"/>
</dbReference>
<dbReference type="PROSITE" id="PS50126">
    <property type="entry name" value="S1"/>
    <property type="match status" value="1"/>
</dbReference>
<dbReference type="GO" id="GO:0003676">
    <property type="term" value="F:nucleic acid binding"/>
    <property type="evidence" value="ECO:0007669"/>
    <property type="project" value="InterPro"/>
</dbReference>
<dbReference type="CDD" id="cd04473">
    <property type="entry name" value="S1_RecJ_like"/>
    <property type="match status" value="1"/>
</dbReference>
<evidence type="ECO:0000256" key="2">
    <source>
        <dbReference type="ARBA" id="ARBA00022737"/>
    </source>
</evidence>
<dbReference type="SUPFAM" id="SSF57938">
    <property type="entry name" value="DnaJ/Hsp40 cysteine-rich domain"/>
    <property type="match status" value="1"/>
</dbReference>